<evidence type="ECO:0000313" key="14">
    <source>
        <dbReference type="EMBL" id="EHB03949.1"/>
    </source>
</evidence>
<evidence type="ECO:0000256" key="5">
    <source>
        <dbReference type="ARBA" id="ARBA00022793"/>
    </source>
</evidence>
<dbReference type="Pfam" id="PF00282">
    <property type="entry name" value="Pyridoxal_deC"/>
    <property type="match status" value="3"/>
</dbReference>
<sequence>MNTSEFRRRGKEMVDYMADYLEGIERRPVYPAVEPGYLRTLIPSSAPEEPEAYEDILGDIERIIMPGVTHWHSPYFFAYFPTASSYPALLADMLCGAIGCIGFSWAASPACTELETVMMDWLGKMLQLPDAFLAGSAGMGGGVIQGSASEATLVALLAARTKVTRQLQATFPELTQAAIMERLVAYSSDQRPPGGAGTMGSAERQKCVLGGPHAECAALWVRSQACCGVTRVQPGCMSVAWGALNNRHPRGPDLQGMKRQVVATLGTTNCCSFDNLLEVGPLCQLPREQLRDPGSHEDPASGHSRPQEPQIPALAAWVSGVGQDPDSTGHRLLESSVLARWTRVQAGNAFHGSVGGAEWPLLPAVGTRRIPVGLREGPAVGIASVSPRGQVQLHSCDHRSWGGATSLSSACEKNEAVGQRGRRTQSVWAEGSGQPGGCACNKERVWLHIDAAYAGSAFICPEFRHLLDGVEFADSFNFNPHKWLLVNFDCSAMWVKQRTDLIGAFKLDPVYLMHGHQDSGLITDYRHWQIPLGRRFRSLKMWFVFRTYGVKGLQAYIRKVPDLAPCVFGLFPKVTVTRKGRRFECIQDIEAARTAQLKTLRKEGSGAAAGRGEDERMSAFEHVQLAREFESLVRQDPRFEICMEVILGLVCFRLKGSNQLNETLLKRINGARKIHLVPCHLRDKFVLRFAICSREVESAHVQQAWEHIRELAEDILKPERA</sequence>
<evidence type="ECO:0000256" key="9">
    <source>
        <dbReference type="ARBA" id="ARBA00037889"/>
    </source>
</evidence>
<dbReference type="InterPro" id="IPR002129">
    <property type="entry name" value="PyrdxlP-dep_de-COase"/>
</dbReference>
<keyword evidence="6" id="KW-0663">Pyridoxal phosphate</keyword>
<gene>
    <name evidence="14" type="ORF">GW7_10264</name>
</gene>
<evidence type="ECO:0000256" key="8">
    <source>
        <dbReference type="ARBA" id="ARBA00037256"/>
    </source>
</evidence>
<feature type="region of interest" description="Disordered" evidence="13">
    <location>
        <begin position="287"/>
        <end position="308"/>
    </location>
</feature>
<dbReference type="GO" id="GO:0005737">
    <property type="term" value="C:cytoplasm"/>
    <property type="evidence" value="ECO:0007669"/>
    <property type="project" value="TreeGrafter"/>
</dbReference>
<evidence type="ECO:0000256" key="10">
    <source>
        <dbReference type="ARBA" id="ARBA00038886"/>
    </source>
</evidence>
<dbReference type="Gene3D" id="1.20.1340.10">
    <property type="entry name" value="dopa decarboxylase, N-terminal domain"/>
    <property type="match status" value="1"/>
</dbReference>
<evidence type="ECO:0000256" key="7">
    <source>
        <dbReference type="ARBA" id="ARBA00023239"/>
    </source>
</evidence>
<dbReference type="InterPro" id="IPR010977">
    <property type="entry name" value="Aromatic_deC"/>
</dbReference>
<protein>
    <recommendedName>
        <fullName evidence="11">Aromatic-L-amino-acid decarboxylase</fullName>
        <ecNumber evidence="10">4.1.1.28</ecNumber>
    </recommendedName>
    <alternativeName>
        <fullName evidence="12">DOPA decarboxylase</fullName>
    </alternativeName>
</protein>
<evidence type="ECO:0000313" key="15">
    <source>
        <dbReference type="Proteomes" id="UP000006813"/>
    </source>
</evidence>
<dbReference type="PANTHER" id="PTHR11999:SF167">
    <property type="entry name" value="AROMATIC-L-AMINO-ACID DECARBOXYLASE"/>
    <property type="match status" value="1"/>
</dbReference>
<dbReference type="GO" id="GO:0030170">
    <property type="term" value="F:pyridoxal phosphate binding"/>
    <property type="evidence" value="ECO:0007669"/>
    <property type="project" value="InterPro"/>
</dbReference>
<dbReference type="SUPFAM" id="SSF53383">
    <property type="entry name" value="PLP-dependent transferases"/>
    <property type="match status" value="3"/>
</dbReference>
<dbReference type="InParanoid" id="G5B3T8"/>
<dbReference type="PROSITE" id="PS00392">
    <property type="entry name" value="DDC_GAD_HDC_YDC"/>
    <property type="match status" value="1"/>
</dbReference>
<dbReference type="FunFam" id="1.20.1340.10:FF:000001">
    <property type="entry name" value="Histidine decarboxylase"/>
    <property type="match status" value="1"/>
</dbReference>
<evidence type="ECO:0000256" key="6">
    <source>
        <dbReference type="ARBA" id="ARBA00022898"/>
    </source>
</evidence>
<dbReference type="GO" id="GO:0006520">
    <property type="term" value="P:amino acid metabolic process"/>
    <property type="evidence" value="ECO:0007669"/>
    <property type="project" value="InterPro"/>
</dbReference>
<dbReference type="InterPro" id="IPR015421">
    <property type="entry name" value="PyrdxlP-dep_Trfase_major"/>
</dbReference>
<comment type="function">
    <text evidence="8">Catalyzes the decarboxylation of L-3,4-dihydroxyphenylalanine (DOPA) to dopamine and L-5-hydroxytryptophan to serotonin.</text>
</comment>
<evidence type="ECO:0000256" key="11">
    <source>
        <dbReference type="ARBA" id="ARBA00040968"/>
    </source>
</evidence>
<keyword evidence="7" id="KW-0456">Lyase</keyword>
<comment type="subunit">
    <text evidence="3">Homodimer.</text>
</comment>
<dbReference type="InterPro" id="IPR015424">
    <property type="entry name" value="PyrdxlP-dep_Trfase"/>
</dbReference>
<keyword evidence="4" id="KW-0127">Catecholamine biosynthesis</keyword>
<reference evidence="14 15" key="1">
    <citation type="journal article" date="2011" name="Nature">
        <title>Genome sequencing reveals insights into physiology and longevity of the naked mole rat.</title>
        <authorList>
            <person name="Kim E.B."/>
            <person name="Fang X."/>
            <person name="Fushan A.A."/>
            <person name="Huang Z."/>
            <person name="Lobanov A.V."/>
            <person name="Han L."/>
            <person name="Marino S.M."/>
            <person name="Sun X."/>
            <person name="Turanov A.A."/>
            <person name="Yang P."/>
            <person name="Yim S.H."/>
            <person name="Zhao X."/>
            <person name="Kasaikina M.V."/>
            <person name="Stoletzki N."/>
            <person name="Peng C."/>
            <person name="Polak P."/>
            <person name="Xiong Z."/>
            <person name="Kiezun A."/>
            <person name="Zhu Y."/>
            <person name="Chen Y."/>
            <person name="Kryukov G.V."/>
            <person name="Zhang Q."/>
            <person name="Peshkin L."/>
            <person name="Yang L."/>
            <person name="Bronson R.T."/>
            <person name="Buffenstein R."/>
            <person name="Wang B."/>
            <person name="Han C."/>
            <person name="Li Q."/>
            <person name="Chen L."/>
            <person name="Zhao W."/>
            <person name="Sunyaev S.R."/>
            <person name="Park T.J."/>
            <person name="Zhang G."/>
            <person name="Wang J."/>
            <person name="Gladyshev V.N."/>
        </authorList>
    </citation>
    <scope>NUCLEOTIDE SEQUENCE [LARGE SCALE GENOMIC DNA]</scope>
</reference>
<evidence type="ECO:0000256" key="4">
    <source>
        <dbReference type="ARBA" id="ARBA00022584"/>
    </source>
</evidence>
<feature type="compositionally biased region" description="Basic and acidic residues" evidence="13">
    <location>
        <begin position="288"/>
        <end position="300"/>
    </location>
</feature>
<evidence type="ECO:0000256" key="2">
    <source>
        <dbReference type="ARBA" id="ARBA00009533"/>
    </source>
</evidence>
<dbReference type="AlphaFoldDB" id="G5B3T8"/>
<comment type="cofactor">
    <cofactor evidence="1">
        <name>pyridoxal 5'-phosphate</name>
        <dbReference type="ChEBI" id="CHEBI:597326"/>
    </cofactor>
</comment>
<dbReference type="GO" id="GO:0042427">
    <property type="term" value="P:serotonin biosynthetic process"/>
    <property type="evidence" value="ECO:0007669"/>
    <property type="project" value="TreeGrafter"/>
</dbReference>
<dbReference type="Gene3D" id="3.90.1150.10">
    <property type="entry name" value="Aspartate Aminotransferase, domain 1"/>
    <property type="match status" value="1"/>
</dbReference>
<dbReference type="Proteomes" id="UP000006813">
    <property type="component" value="Unassembled WGS sequence"/>
</dbReference>
<dbReference type="EC" id="4.1.1.28" evidence="10"/>
<dbReference type="InterPro" id="IPR021115">
    <property type="entry name" value="Pyridoxal-P_BS"/>
</dbReference>
<dbReference type="EMBL" id="JH168365">
    <property type="protein sequence ID" value="EHB03949.1"/>
    <property type="molecule type" value="Genomic_DNA"/>
</dbReference>
<evidence type="ECO:0000256" key="13">
    <source>
        <dbReference type="SAM" id="MobiDB-lite"/>
    </source>
</evidence>
<dbReference type="FunCoup" id="G5B3T8">
    <property type="interactions" value="122"/>
</dbReference>
<dbReference type="STRING" id="10181.G5B3T8"/>
<evidence type="ECO:0000256" key="3">
    <source>
        <dbReference type="ARBA" id="ARBA00011738"/>
    </source>
</evidence>
<name>G5B3T8_HETGA</name>
<proteinExistence type="inferred from homology"/>
<evidence type="ECO:0000256" key="1">
    <source>
        <dbReference type="ARBA" id="ARBA00001933"/>
    </source>
</evidence>
<comment type="pathway">
    <text evidence="9">Catecholamine biosynthesis; dopamine biosynthesis; dopamine from L-tyrosine: step 2/2.</text>
</comment>
<dbReference type="GO" id="GO:0042423">
    <property type="term" value="P:catecholamine biosynthetic process"/>
    <property type="evidence" value="ECO:0007669"/>
    <property type="project" value="UniProtKB-KW"/>
</dbReference>
<dbReference type="InterPro" id="IPR015422">
    <property type="entry name" value="PyrdxlP-dep_Trfase_small"/>
</dbReference>
<dbReference type="PRINTS" id="PR00800">
    <property type="entry name" value="YHDCRBOXLASE"/>
</dbReference>
<dbReference type="GO" id="GO:0004058">
    <property type="term" value="F:aromatic-L-amino-acid decarboxylase activity"/>
    <property type="evidence" value="ECO:0007669"/>
    <property type="project" value="UniProtKB-EC"/>
</dbReference>
<comment type="similarity">
    <text evidence="2">Belongs to the group II decarboxylase family.</text>
</comment>
<keyword evidence="5" id="KW-0210">Decarboxylase</keyword>
<dbReference type="GO" id="GO:0019752">
    <property type="term" value="P:carboxylic acid metabolic process"/>
    <property type="evidence" value="ECO:0007669"/>
    <property type="project" value="InterPro"/>
</dbReference>
<accession>G5B3T8</accession>
<dbReference type="Gene3D" id="3.40.640.10">
    <property type="entry name" value="Type I PLP-dependent aspartate aminotransferase-like (Major domain)"/>
    <property type="match status" value="2"/>
</dbReference>
<dbReference type="PANTHER" id="PTHR11999">
    <property type="entry name" value="GROUP II PYRIDOXAL-5-PHOSPHATE DECARBOXYLASE"/>
    <property type="match status" value="1"/>
</dbReference>
<evidence type="ECO:0000256" key="12">
    <source>
        <dbReference type="ARBA" id="ARBA00041275"/>
    </source>
</evidence>
<organism evidence="14 15">
    <name type="scientific">Heterocephalus glaber</name>
    <name type="common">Naked mole rat</name>
    <dbReference type="NCBI Taxonomy" id="10181"/>
    <lineage>
        <taxon>Eukaryota</taxon>
        <taxon>Metazoa</taxon>
        <taxon>Chordata</taxon>
        <taxon>Craniata</taxon>
        <taxon>Vertebrata</taxon>
        <taxon>Euteleostomi</taxon>
        <taxon>Mammalia</taxon>
        <taxon>Eutheria</taxon>
        <taxon>Euarchontoglires</taxon>
        <taxon>Glires</taxon>
        <taxon>Rodentia</taxon>
        <taxon>Hystricomorpha</taxon>
        <taxon>Bathyergidae</taxon>
        <taxon>Heterocephalus</taxon>
    </lineage>
</organism>
<dbReference type="FunFam" id="3.90.1150.10:FF:000018">
    <property type="entry name" value="Histidine decarboxylase"/>
    <property type="match status" value="1"/>
</dbReference>